<evidence type="ECO:0000313" key="7">
    <source>
        <dbReference type="Proteomes" id="UP001324427"/>
    </source>
</evidence>
<dbReference type="GO" id="GO:0008270">
    <property type="term" value="F:zinc ion binding"/>
    <property type="evidence" value="ECO:0007669"/>
    <property type="project" value="UniProtKB-KW"/>
</dbReference>
<accession>A0AAV9JJT6</accession>
<evidence type="ECO:0000256" key="2">
    <source>
        <dbReference type="ARBA" id="ARBA00022771"/>
    </source>
</evidence>
<dbReference type="AlphaFoldDB" id="A0AAV9JJT6"/>
<evidence type="ECO:0000256" key="4">
    <source>
        <dbReference type="PROSITE-ProRule" id="PRU00134"/>
    </source>
</evidence>
<dbReference type="Gene3D" id="6.10.140.2220">
    <property type="match status" value="1"/>
</dbReference>
<proteinExistence type="predicted"/>
<evidence type="ECO:0000256" key="1">
    <source>
        <dbReference type="ARBA" id="ARBA00022723"/>
    </source>
</evidence>
<evidence type="ECO:0000259" key="5">
    <source>
        <dbReference type="PROSITE" id="PS50865"/>
    </source>
</evidence>
<dbReference type="PROSITE" id="PS50865">
    <property type="entry name" value="ZF_MYND_2"/>
    <property type="match status" value="1"/>
</dbReference>
<dbReference type="EMBL" id="JAVFHQ010000020">
    <property type="protein sequence ID" value="KAK4545248.1"/>
    <property type="molecule type" value="Genomic_DNA"/>
</dbReference>
<dbReference type="InterPro" id="IPR002893">
    <property type="entry name" value="Znf_MYND"/>
</dbReference>
<evidence type="ECO:0000256" key="3">
    <source>
        <dbReference type="ARBA" id="ARBA00022833"/>
    </source>
</evidence>
<gene>
    <name evidence="6" type="ORF">LTR36_003428</name>
</gene>
<comment type="caution">
    <text evidence="6">The sequence shown here is derived from an EMBL/GenBank/DDBJ whole genome shotgun (WGS) entry which is preliminary data.</text>
</comment>
<organism evidence="6 7">
    <name type="scientific">Oleoguttula mirabilis</name>
    <dbReference type="NCBI Taxonomy" id="1507867"/>
    <lineage>
        <taxon>Eukaryota</taxon>
        <taxon>Fungi</taxon>
        <taxon>Dikarya</taxon>
        <taxon>Ascomycota</taxon>
        <taxon>Pezizomycotina</taxon>
        <taxon>Dothideomycetes</taxon>
        <taxon>Dothideomycetidae</taxon>
        <taxon>Mycosphaerellales</taxon>
        <taxon>Teratosphaeriaceae</taxon>
        <taxon>Oleoguttula</taxon>
    </lineage>
</organism>
<dbReference type="Pfam" id="PF01753">
    <property type="entry name" value="zf-MYND"/>
    <property type="match status" value="1"/>
</dbReference>
<sequence length="317" mass="34817">MSGGAWGLGLFQSDYDYDIIQELSQEAGLWLLEADDAKQGKVGVYIEAIEKADRGEANAQGIRNLEHKRADETEATRKPNEIYYSIYAKLCSHPKRVKAYLENSGMLNKLIRDRLARLNAPDAKKDTFRPGYAVVLLGACAMSLGCNLPVEFFQHLRASYAHQTRVGLMRDAITQMSKALFGPNGYSNGKSYDFGSKGLDFTVNTGGPSFADRYFPSMINVPSPAGTLPQEMLAQACLAGKFDNYEVTAQYLMKKFEMSKGAESVYGADECGGCGSKVGLEGTVLVLCGRCKGRKYCGKACQKKDWLKHKVVCTALE</sequence>
<keyword evidence="3" id="KW-0862">Zinc</keyword>
<keyword evidence="1" id="KW-0479">Metal-binding</keyword>
<keyword evidence="7" id="KW-1185">Reference proteome</keyword>
<protein>
    <recommendedName>
        <fullName evidence="5">MYND-type domain-containing protein</fullName>
    </recommendedName>
</protein>
<dbReference type="PROSITE" id="PS01360">
    <property type="entry name" value="ZF_MYND_1"/>
    <property type="match status" value="1"/>
</dbReference>
<keyword evidence="2 4" id="KW-0863">Zinc-finger</keyword>
<dbReference type="Proteomes" id="UP001324427">
    <property type="component" value="Unassembled WGS sequence"/>
</dbReference>
<dbReference type="SUPFAM" id="SSF144232">
    <property type="entry name" value="HIT/MYND zinc finger-like"/>
    <property type="match status" value="1"/>
</dbReference>
<name>A0AAV9JJT6_9PEZI</name>
<evidence type="ECO:0000313" key="6">
    <source>
        <dbReference type="EMBL" id="KAK4545248.1"/>
    </source>
</evidence>
<feature type="domain" description="MYND-type" evidence="5">
    <location>
        <begin position="271"/>
        <end position="313"/>
    </location>
</feature>
<reference evidence="6 7" key="1">
    <citation type="submission" date="2021-11" db="EMBL/GenBank/DDBJ databases">
        <title>Black yeast isolated from Biological Soil Crust.</title>
        <authorList>
            <person name="Kurbessoian T."/>
        </authorList>
    </citation>
    <scope>NUCLEOTIDE SEQUENCE [LARGE SCALE GENOMIC DNA]</scope>
    <source>
        <strain evidence="6 7">CCFEE 5522</strain>
    </source>
</reference>